<name>A0A231V486_9HYPH</name>
<comment type="caution">
    <text evidence="2">The sequence shown here is derived from an EMBL/GenBank/DDBJ whole genome shotgun (WGS) entry which is preliminary data.</text>
</comment>
<dbReference type="Pfam" id="PF05721">
    <property type="entry name" value="PhyH"/>
    <property type="match status" value="1"/>
</dbReference>
<keyword evidence="3" id="KW-1185">Reference proteome</keyword>
<keyword evidence="2" id="KW-0223">Dioxygenase</keyword>
<gene>
    <name evidence="2" type="ORF">B7H23_07100</name>
</gene>
<dbReference type="Proteomes" id="UP000215405">
    <property type="component" value="Unassembled WGS sequence"/>
</dbReference>
<dbReference type="Gene3D" id="2.60.120.620">
    <property type="entry name" value="q2cbj1_9rhob like domain"/>
    <property type="match status" value="1"/>
</dbReference>
<dbReference type="AlphaFoldDB" id="A0A231V486"/>
<dbReference type="InterPro" id="IPR008775">
    <property type="entry name" value="Phytyl_CoA_dOase-like"/>
</dbReference>
<sequence length="275" mass="30353">MAVKNYGVKHRTPPGDVVDRALEQLKLVGYAVVDSGYDAEEQAEIAAAFDRAHAAQAERYGADALREIDEHNTVRMPMLYEAIFGKLAQNPRVLAITEHLIGGSYSTGTFILNQQNGIVNPAGKDYNQAAYHRDLPYQHFTSSRPLALNALYCVDPFTSENGATLVVPGTHKSEPFPSDDTVRALERQITASAGSFLVLDCMVYHSGAPNRSTADRRAVNHVYTIPMIRQQIDMPAILGHRDDLSDDARKLFGYGAQHITSLDAYYASRRSRLEG</sequence>
<protein>
    <submittedName>
        <fullName evidence="2">Phytanoyl-CoA dioxygenase</fullName>
    </submittedName>
</protein>
<keyword evidence="2" id="KW-0560">Oxidoreductase</keyword>
<organism evidence="2 3">
    <name type="scientific">Notoacmeibacter marinus</name>
    <dbReference type="NCBI Taxonomy" id="1876515"/>
    <lineage>
        <taxon>Bacteria</taxon>
        <taxon>Pseudomonadati</taxon>
        <taxon>Pseudomonadota</taxon>
        <taxon>Alphaproteobacteria</taxon>
        <taxon>Hyphomicrobiales</taxon>
        <taxon>Notoacmeibacteraceae</taxon>
        <taxon>Notoacmeibacter</taxon>
    </lineage>
</organism>
<proteinExistence type="predicted"/>
<evidence type="ECO:0000313" key="3">
    <source>
        <dbReference type="Proteomes" id="UP000215405"/>
    </source>
</evidence>
<dbReference type="PANTHER" id="PTHR20883">
    <property type="entry name" value="PHYTANOYL-COA DIOXYGENASE DOMAIN CONTAINING 1"/>
    <property type="match status" value="1"/>
</dbReference>
<reference evidence="3" key="1">
    <citation type="journal article" date="2017" name="Int. J. Syst. Evol. Microbiol.">
        <title>Notoacmeibacter marinus gen. nov., sp. nov., isolated from the gut of a limpet and proposal of Notoacmeibacteraceae fam. nov. in the order Rhizobiales of the class Alphaproteobacteria.</title>
        <authorList>
            <person name="Huang Z."/>
            <person name="Guo F."/>
            <person name="Lai Q."/>
        </authorList>
    </citation>
    <scope>NUCLEOTIDE SEQUENCE [LARGE SCALE GENOMIC DNA]</scope>
    <source>
        <strain evidence="3">XMTR2A4</strain>
    </source>
</reference>
<dbReference type="GO" id="GO:0016706">
    <property type="term" value="F:2-oxoglutarate-dependent dioxygenase activity"/>
    <property type="evidence" value="ECO:0007669"/>
    <property type="project" value="UniProtKB-ARBA"/>
</dbReference>
<dbReference type="EMBL" id="NBYO01000001">
    <property type="protein sequence ID" value="OXT02974.1"/>
    <property type="molecule type" value="Genomic_DNA"/>
</dbReference>
<evidence type="ECO:0000313" key="2">
    <source>
        <dbReference type="EMBL" id="OXT02974.1"/>
    </source>
</evidence>
<evidence type="ECO:0000256" key="1">
    <source>
        <dbReference type="ARBA" id="ARBA00001954"/>
    </source>
</evidence>
<accession>A0A231V486</accession>
<comment type="cofactor">
    <cofactor evidence="1">
        <name>Fe(2+)</name>
        <dbReference type="ChEBI" id="CHEBI:29033"/>
    </cofactor>
</comment>
<dbReference type="PANTHER" id="PTHR20883:SF48">
    <property type="entry name" value="ECTOINE DIOXYGENASE"/>
    <property type="match status" value="1"/>
</dbReference>
<dbReference type="SUPFAM" id="SSF51197">
    <property type="entry name" value="Clavaminate synthase-like"/>
    <property type="match status" value="1"/>
</dbReference>
<dbReference type="GO" id="GO:0005506">
    <property type="term" value="F:iron ion binding"/>
    <property type="evidence" value="ECO:0007669"/>
    <property type="project" value="UniProtKB-ARBA"/>
</dbReference>